<dbReference type="PANTHER" id="PTHR38457">
    <property type="entry name" value="REGULATOR ABRB-RELATED"/>
    <property type="match status" value="1"/>
</dbReference>
<dbReference type="PIRSF" id="PIRSF038991">
    <property type="entry name" value="Protein_AbrB"/>
    <property type="match status" value="1"/>
</dbReference>
<keyword evidence="3" id="KW-1185">Reference proteome</keyword>
<dbReference type="AlphaFoldDB" id="A0A974PJT2"/>
<feature type="transmembrane region" description="Helical" evidence="1">
    <location>
        <begin position="87"/>
        <end position="104"/>
    </location>
</feature>
<dbReference type="GO" id="GO:0010468">
    <property type="term" value="P:regulation of gene expression"/>
    <property type="evidence" value="ECO:0007669"/>
    <property type="project" value="InterPro"/>
</dbReference>
<keyword evidence="1" id="KW-0812">Transmembrane</keyword>
<dbReference type="Proteomes" id="UP000596427">
    <property type="component" value="Chromosome"/>
</dbReference>
<dbReference type="EMBL" id="CP063362">
    <property type="protein sequence ID" value="QRG04668.1"/>
    <property type="molecule type" value="Genomic_DNA"/>
</dbReference>
<feature type="transmembrane region" description="Helical" evidence="1">
    <location>
        <begin position="182"/>
        <end position="203"/>
    </location>
</feature>
<dbReference type="PANTHER" id="PTHR38457:SF1">
    <property type="entry name" value="REGULATOR ABRB-RELATED"/>
    <property type="match status" value="1"/>
</dbReference>
<proteinExistence type="predicted"/>
<name>A0A974PJT2_9HYPH</name>
<evidence type="ECO:0000313" key="3">
    <source>
        <dbReference type="Proteomes" id="UP000596427"/>
    </source>
</evidence>
<dbReference type="InterPro" id="IPR017516">
    <property type="entry name" value="AbrB_dup"/>
</dbReference>
<reference evidence="2 3" key="1">
    <citation type="submission" date="2020-10" db="EMBL/GenBank/DDBJ databases">
        <title>Degradation of 1,4-Dioxane by Xanthobacter sp. YN2, via a Novel Group-2 Soluble Di-Iron Monooxygenase.</title>
        <authorList>
            <person name="Ma F."/>
            <person name="Wang Y."/>
            <person name="Yang J."/>
            <person name="Guo H."/>
            <person name="Su D."/>
            <person name="Yu L."/>
        </authorList>
    </citation>
    <scope>NUCLEOTIDE SEQUENCE [LARGE SCALE GENOMIC DNA]</scope>
    <source>
        <strain evidence="2 3">YN2</strain>
    </source>
</reference>
<dbReference type="InterPro" id="IPR007820">
    <property type="entry name" value="AbrB_fam"/>
</dbReference>
<dbReference type="Pfam" id="PF05145">
    <property type="entry name" value="AbrB"/>
    <property type="match status" value="1"/>
</dbReference>
<protein>
    <submittedName>
        <fullName evidence="2">AbrB family transcriptional regulator</fullName>
    </submittedName>
</protein>
<keyword evidence="1" id="KW-1133">Transmembrane helix</keyword>
<evidence type="ECO:0000256" key="1">
    <source>
        <dbReference type="SAM" id="Phobius"/>
    </source>
</evidence>
<gene>
    <name evidence="2" type="ORF">EZH22_15965</name>
</gene>
<dbReference type="NCBIfam" id="TIGR03082">
    <property type="entry name" value="Gneg_AbrB_dup"/>
    <property type="match status" value="1"/>
</dbReference>
<sequence>MPLAWLLGALFATAGLAATGREIEVGISRHYALVILGLGLGQSFTAPVLAALAGNLPLLFVCSAATMATGIVGARAYTRIAGLDPKTAFFCGVPGGVVLMAIHAQRSGISESHVTLAQTIRLLVVVVLYPPLIAYLLPPDAAQLAQEAAMIQPTTLTTLIMWCCAGLGAAQVGKTIGLPNPWMLAPCVFAITLASLGALPAMVPDGLLIAGQIVLGVSLGSRMTPAFFRGSHKLVLASLASSVSLSALLLALGALVSYGSGLPMSASLLGMAPGGMPEMTVTAHALGASVPLVLGFHLVRVVLSNLLIEPTWKLARAMRLL</sequence>
<feature type="transmembrane region" description="Helical" evidence="1">
    <location>
        <begin position="56"/>
        <end position="75"/>
    </location>
</feature>
<accession>A0A974PJT2</accession>
<organism evidence="2 3">
    <name type="scientific">Xanthobacter dioxanivorans</name>
    <dbReference type="NCBI Taxonomy" id="2528964"/>
    <lineage>
        <taxon>Bacteria</taxon>
        <taxon>Pseudomonadati</taxon>
        <taxon>Pseudomonadota</taxon>
        <taxon>Alphaproteobacteria</taxon>
        <taxon>Hyphomicrobiales</taxon>
        <taxon>Xanthobacteraceae</taxon>
        <taxon>Xanthobacter</taxon>
    </lineage>
</organism>
<dbReference type="GO" id="GO:0016020">
    <property type="term" value="C:membrane"/>
    <property type="evidence" value="ECO:0007669"/>
    <property type="project" value="InterPro"/>
</dbReference>
<keyword evidence="1" id="KW-0472">Membrane</keyword>
<feature type="transmembrane region" description="Helical" evidence="1">
    <location>
        <begin position="116"/>
        <end position="137"/>
    </location>
</feature>
<feature type="transmembrane region" description="Helical" evidence="1">
    <location>
        <begin position="30"/>
        <end position="49"/>
    </location>
</feature>
<feature type="transmembrane region" description="Helical" evidence="1">
    <location>
        <begin position="149"/>
        <end position="170"/>
    </location>
</feature>
<evidence type="ECO:0000313" key="2">
    <source>
        <dbReference type="EMBL" id="QRG04668.1"/>
    </source>
</evidence>
<dbReference type="KEGG" id="xdi:EZH22_15965"/>
<feature type="transmembrane region" description="Helical" evidence="1">
    <location>
        <begin position="235"/>
        <end position="261"/>
    </location>
</feature>
<dbReference type="RefSeq" id="WP_203191545.1">
    <property type="nucleotide sequence ID" value="NZ_CP063362.1"/>
</dbReference>
<feature type="transmembrane region" description="Helical" evidence="1">
    <location>
        <begin position="281"/>
        <end position="308"/>
    </location>
</feature>